<evidence type="ECO:0000256" key="3">
    <source>
        <dbReference type="ARBA" id="ARBA00023163"/>
    </source>
</evidence>
<dbReference type="InterPro" id="IPR009057">
    <property type="entry name" value="Homeodomain-like_sf"/>
</dbReference>
<dbReference type="PANTHER" id="PTHR30055">
    <property type="entry name" value="HTH-TYPE TRANSCRIPTIONAL REGULATOR RUTR"/>
    <property type="match status" value="1"/>
</dbReference>
<dbReference type="InterPro" id="IPR001647">
    <property type="entry name" value="HTH_TetR"/>
</dbReference>
<dbReference type="AlphaFoldDB" id="A0A081B8G6"/>
<dbReference type="RefSeq" id="WP_052379192.1">
    <property type="nucleotide sequence ID" value="NZ_BBIO01000003.1"/>
</dbReference>
<dbReference type="SUPFAM" id="SSF46689">
    <property type="entry name" value="Homeodomain-like"/>
    <property type="match status" value="1"/>
</dbReference>
<evidence type="ECO:0000256" key="1">
    <source>
        <dbReference type="ARBA" id="ARBA00023015"/>
    </source>
</evidence>
<dbReference type="Gene3D" id="1.10.357.10">
    <property type="entry name" value="Tetracycline Repressor, domain 2"/>
    <property type="match status" value="1"/>
</dbReference>
<dbReference type="SUPFAM" id="SSF48498">
    <property type="entry name" value="Tetracyclin repressor-like, C-terminal domain"/>
    <property type="match status" value="1"/>
</dbReference>
<dbReference type="InterPro" id="IPR050109">
    <property type="entry name" value="HTH-type_TetR-like_transc_reg"/>
</dbReference>
<feature type="domain" description="HTH tetR-type" evidence="5">
    <location>
        <begin position="15"/>
        <end position="75"/>
    </location>
</feature>
<keyword evidence="2 4" id="KW-0238">DNA-binding</keyword>
<dbReference type="GO" id="GO:0003700">
    <property type="term" value="F:DNA-binding transcription factor activity"/>
    <property type="evidence" value="ECO:0007669"/>
    <property type="project" value="TreeGrafter"/>
</dbReference>
<gene>
    <name evidence="6" type="ORF">M2A_0833</name>
</gene>
<keyword evidence="1" id="KW-0805">Transcription regulation</keyword>
<dbReference type="PROSITE" id="PS50977">
    <property type="entry name" value="HTH_TETR_2"/>
    <property type="match status" value="1"/>
</dbReference>
<sequence>MARAQRSGWKKMPEEVRRAAILAAAGAAFGELGFEKASVQDIAERAGLTKGGVYFHFESKEALRTALLKGVAAEASAVLARVEPGVGAEDPAAALLGLMEEMARALGGAGMSAVKLMELANGEGGEGRAALMALYVAFHGALADLIGEAQAAGKATRRLPPATLARLLLAVFDGLHMQAELVAEQIDRAAGVPALLEAAVRKLLLEEAA</sequence>
<comment type="caution">
    <text evidence="6">The sequence shown here is derived from an EMBL/GenBank/DDBJ whole genome shotgun (WGS) entry which is preliminary data.</text>
</comment>
<evidence type="ECO:0000259" key="5">
    <source>
        <dbReference type="PROSITE" id="PS50977"/>
    </source>
</evidence>
<evidence type="ECO:0000313" key="6">
    <source>
        <dbReference type="EMBL" id="GAK44334.1"/>
    </source>
</evidence>
<dbReference type="PANTHER" id="PTHR30055:SF234">
    <property type="entry name" value="HTH-TYPE TRANSCRIPTIONAL REGULATOR BETI"/>
    <property type="match status" value="1"/>
</dbReference>
<organism evidence="6 7">
    <name type="scientific">Tepidicaulis marinus</name>
    <dbReference type="NCBI Taxonomy" id="1333998"/>
    <lineage>
        <taxon>Bacteria</taxon>
        <taxon>Pseudomonadati</taxon>
        <taxon>Pseudomonadota</taxon>
        <taxon>Alphaproteobacteria</taxon>
        <taxon>Hyphomicrobiales</taxon>
        <taxon>Parvibaculaceae</taxon>
        <taxon>Tepidicaulis</taxon>
    </lineage>
</organism>
<dbReference type="Proteomes" id="UP000028702">
    <property type="component" value="Unassembled WGS sequence"/>
</dbReference>
<proteinExistence type="predicted"/>
<keyword evidence="7" id="KW-1185">Reference proteome</keyword>
<keyword evidence="3" id="KW-0804">Transcription</keyword>
<dbReference type="EMBL" id="BBIO01000003">
    <property type="protein sequence ID" value="GAK44334.1"/>
    <property type="molecule type" value="Genomic_DNA"/>
</dbReference>
<dbReference type="STRING" id="1333998.M2A_0833"/>
<dbReference type="Pfam" id="PF00440">
    <property type="entry name" value="TetR_N"/>
    <property type="match status" value="1"/>
</dbReference>
<dbReference type="FunFam" id="1.10.10.60:FF:000141">
    <property type="entry name" value="TetR family transcriptional regulator"/>
    <property type="match status" value="1"/>
</dbReference>
<name>A0A081B8G6_9HYPH</name>
<protein>
    <submittedName>
        <fullName evidence="6">TetR family transcriptional regulator</fullName>
    </submittedName>
</protein>
<accession>A0A081B8G6</accession>
<evidence type="ECO:0000256" key="4">
    <source>
        <dbReference type="PROSITE-ProRule" id="PRU00335"/>
    </source>
</evidence>
<evidence type="ECO:0000313" key="7">
    <source>
        <dbReference type="Proteomes" id="UP000028702"/>
    </source>
</evidence>
<dbReference type="InterPro" id="IPR023772">
    <property type="entry name" value="DNA-bd_HTH_TetR-type_CS"/>
</dbReference>
<dbReference type="PROSITE" id="PS01081">
    <property type="entry name" value="HTH_TETR_1"/>
    <property type="match status" value="1"/>
</dbReference>
<dbReference type="PRINTS" id="PR00455">
    <property type="entry name" value="HTHTETR"/>
</dbReference>
<feature type="DNA-binding region" description="H-T-H motif" evidence="4">
    <location>
        <begin position="38"/>
        <end position="57"/>
    </location>
</feature>
<dbReference type="GO" id="GO:0000976">
    <property type="term" value="F:transcription cis-regulatory region binding"/>
    <property type="evidence" value="ECO:0007669"/>
    <property type="project" value="TreeGrafter"/>
</dbReference>
<dbReference type="eggNOG" id="COG1309">
    <property type="taxonomic scope" value="Bacteria"/>
</dbReference>
<evidence type="ECO:0000256" key="2">
    <source>
        <dbReference type="ARBA" id="ARBA00023125"/>
    </source>
</evidence>
<dbReference type="InterPro" id="IPR036271">
    <property type="entry name" value="Tet_transcr_reg_TetR-rel_C_sf"/>
</dbReference>
<reference evidence="6 7" key="1">
    <citation type="submission" date="2014-07" db="EMBL/GenBank/DDBJ databases">
        <title>Tepidicaulis marinum gen. nov., sp. nov., a novel marine bacterium denitrifying nitrate to nitrous oxide strictly under microaerobic conditions.</title>
        <authorList>
            <person name="Takeuchi M."/>
            <person name="Yamagishi T."/>
            <person name="Kamagata Y."/>
            <person name="Oshima K."/>
            <person name="Hattori M."/>
            <person name="Katayama T."/>
            <person name="Hanada S."/>
            <person name="Tamaki H."/>
            <person name="Marumo K."/>
            <person name="Maeda H."/>
            <person name="Nedachi M."/>
            <person name="Iwasaki W."/>
            <person name="Suwa Y."/>
            <person name="Sakata S."/>
        </authorList>
    </citation>
    <scope>NUCLEOTIDE SEQUENCE [LARGE SCALE GENOMIC DNA]</scope>
    <source>
        <strain evidence="6 7">MA2</strain>
    </source>
</reference>